<evidence type="ECO:0000313" key="2">
    <source>
        <dbReference type="EMBL" id="KAJ8432476.1"/>
    </source>
</evidence>
<keyword evidence="3" id="KW-1185">Reference proteome</keyword>
<evidence type="ECO:0000313" key="3">
    <source>
        <dbReference type="Proteomes" id="UP001153076"/>
    </source>
</evidence>
<accession>A0A9Q1JW92</accession>
<name>A0A9Q1JW92_9CARY</name>
<reference evidence="2" key="1">
    <citation type="submission" date="2022-04" db="EMBL/GenBank/DDBJ databases">
        <title>Carnegiea gigantea Genome sequencing and assembly v2.</title>
        <authorList>
            <person name="Copetti D."/>
            <person name="Sanderson M.J."/>
            <person name="Burquez A."/>
            <person name="Wojciechowski M.F."/>
        </authorList>
    </citation>
    <scope>NUCLEOTIDE SEQUENCE</scope>
    <source>
        <strain evidence="2">SGP5-SGP5p</strain>
        <tissue evidence="2">Aerial part</tissue>
    </source>
</reference>
<protein>
    <submittedName>
        <fullName evidence="2">Uncharacterized protein</fullName>
    </submittedName>
</protein>
<organism evidence="2 3">
    <name type="scientific">Carnegiea gigantea</name>
    <dbReference type="NCBI Taxonomy" id="171969"/>
    <lineage>
        <taxon>Eukaryota</taxon>
        <taxon>Viridiplantae</taxon>
        <taxon>Streptophyta</taxon>
        <taxon>Embryophyta</taxon>
        <taxon>Tracheophyta</taxon>
        <taxon>Spermatophyta</taxon>
        <taxon>Magnoliopsida</taxon>
        <taxon>eudicotyledons</taxon>
        <taxon>Gunneridae</taxon>
        <taxon>Pentapetalae</taxon>
        <taxon>Caryophyllales</taxon>
        <taxon>Cactineae</taxon>
        <taxon>Cactaceae</taxon>
        <taxon>Cactoideae</taxon>
        <taxon>Echinocereeae</taxon>
        <taxon>Carnegiea</taxon>
    </lineage>
</organism>
<comment type="caution">
    <text evidence="2">The sequence shown here is derived from an EMBL/GenBank/DDBJ whole genome shotgun (WGS) entry which is preliminary data.</text>
</comment>
<dbReference type="Proteomes" id="UP001153076">
    <property type="component" value="Unassembled WGS sequence"/>
</dbReference>
<evidence type="ECO:0000256" key="1">
    <source>
        <dbReference type="SAM" id="MobiDB-lite"/>
    </source>
</evidence>
<sequence length="223" mass="25123">MHKEAGNEREGSGEQKVRVVESADAVTDDQKASLRRLFDLLMILEREASCVMRFEIGGQKRRFYDGWENAVVADFIDFDHGVKQNARNRFLFGKPDRDPIVLGKRALNFVKNYRSAKDKLEIRGSHHSSQWKPAPSGMWKINFDAACLDGVGHGYGFVVCDAIGDVVAMGVQQERPEGNQVAHSLTHFQPFEVGERLWIEEGPDHVLDLVADDCCKFLNSSND</sequence>
<dbReference type="OrthoDB" id="1751621at2759"/>
<proteinExistence type="predicted"/>
<feature type="compositionally biased region" description="Basic and acidic residues" evidence="1">
    <location>
        <begin position="1"/>
        <end position="21"/>
    </location>
</feature>
<gene>
    <name evidence="2" type="ORF">Cgig2_009502</name>
</gene>
<feature type="region of interest" description="Disordered" evidence="1">
    <location>
        <begin position="1"/>
        <end position="22"/>
    </location>
</feature>
<dbReference type="EMBL" id="JAKOGI010000604">
    <property type="protein sequence ID" value="KAJ8432476.1"/>
    <property type="molecule type" value="Genomic_DNA"/>
</dbReference>
<dbReference type="AlphaFoldDB" id="A0A9Q1JW92"/>